<dbReference type="SUPFAM" id="SSF53623">
    <property type="entry name" value="MurD-like peptide ligases, catalytic domain"/>
    <property type="match status" value="1"/>
</dbReference>
<dbReference type="GO" id="GO:0008841">
    <property type="term" value="F:dihydrofolate synthase activity"/>
    <property type="evidence" value="ECO:0007669"/>
    <property type="project" value="TreeGrafter"/>
</dbReference>
<organism evidence="13 14">
    <name type="scientific">candidate division TA06 bacterium</name>
    <dbReference type="NCBI Taxonomy" id="2250710"/>
    <lineage>
        <taxon>Bacteria</taxon>
        <taxon>Bacteria division TA06</taxon>
    </lineage>
</organism>
<name>A0A660S9P6_UNCT6</name>
<evidence type="ECO:0000256" key="4">
    <source>
        <dbReference type="ARBA" id="ARBA00022723"/>
    </source>
</evidence>
<evidence type="ECO:0000256" key="3">
    <source>
        <dbReference type="ARBA" id="ARBA00022598"/>
    </source>
</evidence>
<comment type="similarity">
    <text evidence="1 10">Belongs to the folylpolyglutamate synthase family.</text>
</comment>
<dbReference type="InterPro" id="IPR036565">
    <property type="entry name" value="Mur-like_cat_sf"/>
</dbReference>
<evidence type="ECO:0000313" key="14">
    <source>
        <dbReference type="Proteomes" id="UP000282321"/>
    </source>
</evidence>
<dbReference type="InterPro" id="IPR036615">
    <property type="entry name" value="Mur_ligase_C_dom_sf"/>
</dbReference>
<dbReference type="NCBIfam" id="TIGR01499">
    <property type="entry name" value="folC"/>
    <property type="match status" value="1"/>
</dbReference>
<reference evidence="13 14" key="1">
    <citation type="submission" date="2018-06" db="EMBL/GenBank/DDBJ databases">
        <title>Extensive metabolic versatility and redundancy in microbially diverse, dynamic hydrothermal sediments.</title>
        <authorList>
            <person name="Dombrowski N."/>
            <person name="Teske A."/>
            <person name="Baker B.J."/>
        </authorList>
    </citation>
    <scope>NUCLEOTIDE SEQUENCE [LARGE SCALE GENOMIC DNA]</scope>
    <source>
        <strain evidence="13">B35_G9</strain>
    </source>
</reference>
<proteinExistence type="inferred from homology"/>
<gene>
    <name evidence="13" type="ORF">DRP44_02830</name>
</gene>
<evidence type="ECO:0000256" key="7">
    <source>
        <dbReference type="ARBA" id="ARBA00022842"/>
    </source>
</evidence>
<dbReference type="Gene3D" id="3.40.1190.10">
    <property type="entry name" value="Mur-like, catalytic domain"/>
    <property type="match status" value="1"/>
</dbReference>
<sequence>MNYAQALKQLDKFINYEKRLTHKAEYDVENFKTFLATLNSPQFYGTTITVAGTKGKGSTTRYITNALVNLGFNVGSFYSPHIRDLRERIQFNNNRISKEDFSEIFTYIFNHLHGREQSYKTYFEILVTIAFIYFIRKNTDFNILEVGLGGRLDSTNVAPNKYAVITHIGLDHTDILGNTVEKIAYEKAGIIKPGGVVITGFQKSTVTDVIRKRANEIGAKIIIAEELVDNIQNNTGDGIIRWSFEGEKYTFHTKMKGLHQTENMILAFLTLRELKKDNLIPQCFDKTLFLGKPLSGRFEVREVHGHKFILDGAHNRDAMEMLVRNITEYFGNSSLDLIFTCMQNKDIDGMVKGLKNLHINRIFLDQLNNPREINIDALKTTFLKYGFENIFTENSKKFLSMSKSDYIIITGSFYLVGKWELILDNLF</sequence>
<dbReference type="EMBL" id="QNBC01000025">
    <property type="protein sequence ID" value="RKX67157.1"/>
    <property type="molecule type" value="Genomic_DNA"/>
</dbReference>
<dbReference type="AlphaFoldDB" id="A0A660S9P6"/>
<evidence type="ECO:0000313" key="13">
    <source>
        <dbReference type="EMBL" id="RKX67157.1"/>
    </source>
</evidence>
<comment type="caution">
    <text evidence="13">The sequence shown here is derived from an EMBL/GenBank/DDBJ whole genome shotgun (WGS) entry which is preliminary data.</text>
</comment>
<dbReference type="GO" id="GO:0046872">
    <property type="term" value="F:metal ion binding"/>
    <property type="evidence" value="ECO:0007669"/>
    <property type="project" value="UniProtKB-KW"/>
</dbReference>
<dbReference type="InterPro" id="IPR004101">
    <property type="entry name" value="Mur_ligase_C"/>
</dbReference>
<dbReference type="Gene3D" id="3.90.190.20">
    <property type="entry name" value="Mur ligase, C-terminal domain"/>
    <property type="match status" value="1"/>
</dbReference>
<dbReference type="Proteomes" id="UP000282321">
    <property type="component" value="Unassembled WGS sequence"/>
</dbReference>
<dbReference type="InterPro" id="IPR001645">
    <property type="entry name" value="Folylpolyglutamate_synth"/>
</dbReference>
<dbReference type="SUPFAM" id="SSF53244">
    <property type="entry name" value="MurD-like peptide ligases, peptide-binding domain"/>
    <property type="match status" value="1"/>
</dbReference>
<evidence type="ECO:0000256" key="2">
    <source>
        <dbReference type="ARBA" id="ARBA00013025"/>
    </source>
</evidence>
<dbReference type="PANTHER" id="PTHR11136:SF0">
    <property type="entry name" value="DIHYDROFOLATE SYNTHETASE-RELATED"/>
    <property type="match status" value="1"/>
</dbReference>
<dbReference type="Pfam" id="PF02875">
    <property type="entry name" value="Mur_ligase_C"/>
    <property type="match status" value="1"/>
</dbReference>
<dbReference type="GO" id="GO:0005737">
    <property type="term" value="C:cytoplasm"/>
    <property type="evidence" value="ECO:0007669"/>
    <property type="project" value="TreeGrafter"/>
</dbReference>
<evidence type="ECO:0000259" key="12">
    <source>
        <dbReference type="Pfam" id="PF08245"/>
    </source>
</evidence>
<evidence type="ECO:0000256" key="8">
    <source>
        <dbReference type="ARBA" id="ARBA00030592"/>
    </source>
</evidence>
<protein>
    <recommendedName>
        <fullName evidence="2">tetrahydrofolate synthase</fullName>
        <ecNumber evidence="2">6.3.2.17</ecNumber>
    </recommendedName>
    <alternativeName>
        <fullName evidence="8">Tetrahydrofolylpolyglutamate synthase</fullName>
    </alternativeName>
</protein>
<evidence type="ECO:0000256" key="5">
    <source>
        <dbReference type="ARBA" id="ARBA00022741"/>
    </source>
</evidence>
<feature type="domain" description="Mur ligase C-terminal" evidence="11">
    <location>
        <begin position="296"/>
        <end position="412"/>
    </location>
</feature>
<evidence type="ECO:0000256" key="10">
    <source>
        <dbReference type="PIRNR" id="PIRNR001563"/>
    </source>
</evidence>
<keyword evidence="3 10" id="KW-0436">Ligase</keyword>
<keyword evidence="5 10" id="KW-0547">Nucleotide-binding</keyword>
<evidence type="ECO:0000256" key="1">
    <source>
        <dbReference type="ARBA" id="ARBA00008276"/>
    </source>
</evidence>
<feature type="domain" description="Mur ligase central" evidence="12">
    <location>
        <begin position="50"/>
        <end position="270"/>
    </location>
</feature>
<dbReference type="PANTHER" id="PTHR11136">
    <property type="entry name" value="FOLYLPOLYGLUTAMATE SYNTHASE-RELATED"/>
    <property type="match status" value="1"/>
</dbReference>
<dbReference type="GO" id="GO:0005524">
    <property type="term" value="F:ATP binding"/>
    <property type="evidence" value="ECO:0007669"/>
    <property type="project" value="UniProtKB-KW"/>
</dbReference>
<dbReference type="InterPro" id="IPR013221">
    <property type="entry name" value="Mur_ligase_cen"/>
</dbReference>
<accession>A0A660S9P6</accession>
<keyword evidence="4" id="KW-0479">Metal-binding</keyword>
<dbReference type="GO" id="GO:0004326">
    <property type="term" value="F:tetrahydrofolylpolyglutamate synthase activity"/>
    <property type="evidence" value="ECO:0007669"/>
    <property type="project" value="UniProtKB-EC"/>
</dbReference>
<dbReference type="PIRSF" id="PIRSF001563">
    <property type="entry name" value="Folylpolyglu_synth"/>
    <property type="match status" value="1"/>
</dbReference>
<dbReference type="EC" id="6.3.2.17" evidence="2"/>
<evidence type="ECO:0000256" key="6">
    <source>
        <dbReference type="ARBA" id="ARBA00022840"/>
    </source>
</evidence>
<keyword evidence="6 10" id="KW-0067">ATP-binding</keyword>
<keyword evidence="7" id="KW-0460">Magnesium</keyword>
<evidence type="ECO:0000256" key="9">
    <source>
        <dbReference type="ARBA" id="ARBA00047493"/>
    </source>
</evidence>
<dbReference type="Pfam" id="PF08245">
    <property type="entry name" value="Mur_ligase_M"/>
    <property type="match status" value="1"/>
</dbReference>
<comment type="catalytic activity">
    <reaction evidence="9">
        <text>(6S)-5,6,7,8-tetrahydrofolyl-(gamma-L-Glu)(n) + L-glutamate + ATP = (6S)-5,6,7,8-tetrahydrofolyl-(gamma-L-Glu)(n+1) + ADP + phosphate + H(+)</text>
        <dbReference type="Rhea" id="RHEA:10580"/>
        <dbReference type="Rhea" id="RHEA-COMP:14738"/>
        <dbReference type="Rhea" id="RHEA-COMP:14740"/>
        <dbReference type="ChEBI" id="CHEBI:15378"/>
        <dbReference type="ChEBI" id="CHEBI:29985"/>
        <dbReference type="ChEBI" id="CHEBI:30616"/>
        <dbReference type="ChEBI" id="CHEBI:43474"/>
        <dbReference type="ChEBI" id="CHEBI:141005"/>
        <dbReference type="ChEBI" id="CHEBI:456216"/>
        <dbReference type="EC" id="6.3.2.17"/>
    </reaction>
</comment>
<evidence type="ECO:0000259" key="11">
    <source>
        <dbReference type="Pfam" id="PF02875"/>
    </source>
</evidence>